<dbReference type="OrthoDB" id="10019582at2759"/>
<dbReference type="PANTHER" id="PTHR12129:SF15">
    <property type="entry name" value="URONYL 2-SULFOTRANSFERASE"/>
    <property type="match status" value="1"/>
</dbReference>
<dbReference type="STRING" id="1965070.A0A443QHB9"/>
<reference evidence="11 12" key="1">
    <citation type="journal article" date="2018" name="Gigascience">
        <title>Genomes of trombidid mites reveal novel predicted allergens and laterally-transferred genes associated with secondary metabolism.</title>
        <authorList>
            <person name="Dong X."/>
            <person name="Chaisiri K."/>
            <person name="Xia D."/>
            <person name="Armstrong S.D."/>
            <person name="Fang Y."/>
            <person name="Donnelly M.J."/>
            <person name="Kadowaki T."/>
            <person name="McGarry J.W."/>
            <person name="Darby A.C."/>
            <person name="Makepeace B.L."/>
        </authorList>
    </citation>
    <scope>NUCLEOTIDE SEQUENCE [LARGE SCALE GENOMIC DNA]</scope>
    <source>
        <strain evidence="11">UoL-WK</strain>
    </source>
</reference>
<proteinExistence type="inferred from homology"/>
<dbReference type="PANTHER" id="PTHR12129">
    <property type="entry name" value="HEPARAN SULFATE 2-O-SULFOTRANSFERASE"/>
    <property type="match status" value="1"/>
</dbReference>
<evidence type="ECO:0000256" key="1">
    <source>
        <dbReference type="ARBA" id="ARBA00004323"/>
    </source>
</evidence>
<keyword evidence="4 10" id="KW-0812">Transmembrane</keyword>
<evidence type="ECO:0000256" key="4">
    <source>
        <dbReference type="ARBA" id="ARBA00022692"/>
    </source>
</evidence>
<keyword evidence="3 11" id="KW-0808">Transferase</keyword>
<evidence type="ECO:0000256" key="10">
    <source>
        <dbReference type="SAM" id="Phobius"/>
    </source>
</evidence>
<accession>A0A443QHB9</accession>
<dbReference type="Proteomes" id="UP000285301">
    <property type="component" value="Unassembled WGS sequence"/>
</dbReference>
<keyword evidence="9" id="KW-0325">Glycoprotein</keyword>
<evidence type="ECO:0000313" key="12">
    <source>
        <dbReference type="Proteomes" id="UP000285301"/>
    </source>
</evidence>
<evidence type="ECO:0000256" key="6">
    <source>
        <dbReference type="ARBA" id="ARBA00022989"/>
    </source>
</evidence>
<evidence type="ECO:0000256" key="3">
    <source>
        <dbReference type="ARBA" id="ARBA00022679"/>
    </source>
</evidence>
<comment type="similarity">
    <text evidence="2">Belongs to the sulfotransferase 3 family.</text>
</comment>
<evidence type="ECO:0000256" key="5">
    <source>
        <dbReference type="ARBA" id="ARBA00022968"/>
    </source>
</evidence>
<sequence length="329" mass="38427">MENGVLKMAIFAKIIFLLICLILGEYIIVESSFKFLYQWSKPKQAVIKSATNRELSVALIKRVYYNRVPKCGSSTLYQLMQMLSKVNGFTHFNSKIYNERMLNKHEQKRLVAEVMISPTPASFDRHIFFINFTEFNVNNPPSFINLIRDPTDRIISSFFYRREVAKRKIENKSLTTKPSEFWMKKKFEECVTKSDPECTFISGSEQPTLLVPYFCGHHKRCTVLNDEWALHTAKKNIRKAYTVVGVLEYFELSLVVFEAKLNSFFKGVRTLYKQLGAFHANSNPKKPRVSKAVKQILKNNLTAEYELYDFVLGKLFRDFAEYNKTFIEN</sequence>
<comment type="subcellular location">
    <subcellularLocation>
        <location evidence="1">Golgi apparatus membrane</location>
        <topology evidence="1">Single-pass type II membrane protein</topology>
    </subcellularLocation>
</comment>
<dbReference type="InterPro" id="IPR005331">
    <property type="entry name" value="Sulfotransferase"/>
</dbReference>
<dbReference type="Gene3D" id="3.40.50.300">
    <property type="entry name" value="P-loop containing nucleotide triphosphate hydrolases"/>
    <property type="match status" value="1"/>
</dbReference>
<dbReference type="GO" id="GO:0008146">
    <property type="term" value="F:sulfotransferase activity"/>
    <property type="evidence" value="ECO:0007669"/>
    <property type="project" value="InterPro"/>
</dbReference>
<organism evidence="11 12">
    <name type="scientific">Dinothrombium tinctorium</name>
    <dbReference type="NCBI Taxonomy" id="1965070"/>
    <lineage>
        <taxon>Eukaryota</taxon>
        <taxon>Metazoa</taxon>
        <taxon>Ecdysozoa</taxon>
        <taxon>Arthropoda</taxon>
        <taxon>Chelicerata</taxon>
        <taxon>Arachnida</taxon>
        <taxon>Acari</taxon>
        <taxon>Acariformes</taxon>
        <taxon>Trombidiformes</taxon>
        <taxon>Prostigmata</taxon>
        <taxon>Anystina</taxon>
        <taxon>Parasitengona</taxon>
        <taxon>Trombidioidea</taxon>
        <taxon>Trombidiidae</taxon>
        <taxon>Dinothrombium</taxon>
    </lineage>
</organism>
<dbReference type="AlphaFoldDB" id="A0A443QHB9"/>
<feature type="transmembrane region" description="Helical" evidence="10">
    <location>
        <begin position="6"/>
        <end position="29"/>
    </location>
</feature>
<dbReference type="InterPro" id="IPR007734">
    <property type="entry name" value="Heparan_SO4_2-O-STrfase"/>
</dbReference>
<comment type="caution">
    <text evidence="11">The sequence shown here is derived from an EMBL/GenBank/DDBJ whole genome shotgun (WGS) entry which is preliminary data.</text>
</comment>
<keyword evidence="6 10" id="KW-1133">Transmembrane helix</keyword>
<name>A0A443QHB9_9ACAR</name>
<evidence type="ECO:0000256" key="8">
    <source>
        <dbReference type="ARBA" id="ARBA00023136"/>
    </source>
</evidence>
<dbReference type="SUPFAM" id="SSF52540">
    <property type="entry name" value="P-loop containing nucleoside triphosphate hydrolases"/>
    <property type="match status" value="1"/>
</dbReference>
<gene>
    <name evidence="11" type="ORF">B4U79_01457</name>
</gene>
<dbReference type="Pfam" id="PF03567">
    <property type="entry name" value="Sulfotransfer_2"/>
    <property type="match status" value="1"/>
</dbReference>
<dbReference type="GO" id="GO:0000139">
    <property type="term" value="C:Golgi membrane"/>
    <property type="evidence" value="ECO:0007669"/>
    <property type="project" value="UniProtKB-SubCell"/>
</dbReference>
<evidence type="ECO:0000256" key="7">
    <source>
        <dbReference type="ARBA" id="ARBA00023034"/>
    </source>
</evidence>
<evidence type="ECO:0000313" key="11">
    <source>
        <dbReference type="EMBL" id="RWS02414.1"/>
    </source>
</evidence>
<keyword evidence="5" id="KW-0735">Signal-anchor</keyword>
<evidence type="ECO:0000256" key="9">
    <source>
        <dbReference type="ARBA" id="ARBA00023180"/>
    </source>
</evidence>
<dbReference type="EMBL" id="NCKU01007750">
    <property type="protein sequence ID" value="RWS02414.1"/>
    <property type="molecule type" value="Genomic_DNA"/>
</dbReference>
<dbReference type="InterPro" id="IPR027417">
    <property type="entry name" value="P-loop_NTPase"/>
</dbReference>
<keyword evidence="8 10" id="KW-0472">Membrane</keyword>
<evidence type="ECO:0000256" key="2">
    <source>
        <dbReference type="ARBA" id="ARBA00010569"/>
    </source>
</evidence>
<keyword evidence="12" id="KW-1185">Reference proteome</keyword>
<protein>
    <submittedName>
        <fullName evidence="11">Uronyl 2-sulfotransferase-like isoform X1</fullName>
    </submittedName>
</protein>
<keyword evidence="7" id="KW-0333">Golgi apparatus</keyword>